<dbReference type="Pfam" id="PF12751">
    <property type="entry name" value="Vac7"/>
    <property type="match status" value="1"/>
</dbReference>
<feature type="compositionally biased region" description="Low complexity" evidence="1">
    <location>
        <begin position="48"/>
        <end position="63"/>
    </location>
</feature>
<feature type="compositionally biased region" description="Low complexity" evidence="1">
    <location>
        <begin position="330"/>
        <end position="360"/>
    </location>
</feature>
<dbReference type="PANTHER" id="PTHR28258:SF1">
    <property type="entry name" value="VACUOLAR SEGREGATION PROTEIN 7"/>
    <property type="match status" value="1"/>
</dbReference>
<dbReference type="GO" id="GO:0000329">
    <property type="term" value="C:fungal-type vacuole membrane"/>
    <property type="evidence" value="ECO:0007669"/>
    <property type="project" value="TreeGrafter"/>
</dbReference>
<feature type="region of interest" description="Disordered" evidence="1">
    <location>
        <begin position="279"/>
        <end position="360"/>
    </location>
</feature>
<feature type="compositionally biased region" description="Low complexity" evidence="1">
    <location>
        <begin position="146"/>
        <end position="171"/>
    </location>
</feature>
<name>A0A1X2IL01_9FUNG</name>
<dbReference type="InterPro" id="IPR024260">
    <property type="entry name" value="Vac7"/>
</dbReference>
<dbReference type="GO" id="GO:0010513">
    <property type="term" value="P:positive regulation of phosphatidylinositol biosynthetic process"/>
    <property type="evidence" value="ECO:0007669"/>
    <property type="project" value="TreeGrafter"/>
</dbReference>
<evidence type="ECO:0000256" key="1">
    <source>
        <dbReference type="SAM" id="MobiDB-lite"/>
    </source>
</evidence>
<reference evidence="2 3" key="1">
    <citation type="submission" date="2016-07" db="EMBL/GenBank/DDBJ databases">
        <title>Pervasive Adenine N6-methylation of Active Genes in Fungi.</title>
        <authorList>
            <consortium name="DOE Joint Genome Institute"/>
            <person name="Mondo S.J."/>
            <person name="Dannebaum R.O."/>
            <person name="Kuo R.C."/>
            <person name="Labutti K."/>
            <person name="Haridas S."/>
            <person name="Kuo A."/>
            <person name="Salamov A."/>
            <person name="Ahrendt S.R."/>
            <person name="Lipzen A."/>
            <person name="Sullivan W."/>
            <person name="Andreopoulos W.B."/>
            <person name="Clum A."/>
            <person name="Lindquist E."/>
            <person name="Daum C."/>
            <person name="Ramamoorthy G.K."/>
            <person name="Gryganskyi A."/>
            <person name="Culley D."/>
            <person name="Magnuson J.K."/>
            <person name="James T.Y."/>
            <person name="O'Malley M.A."/>
            <person name="Stajich J.E."/>
            <person name="Spatafora J.W."/>
            <person name="Visel A."/>
            <person name="Grigoriev I.V."/>
        </authorList>
    </citation>
    <scope>NUCLEOTIDE SEQUENCE [LARGE SCALE GENOMIC DNA]</scope>
    <source>
        <strain evidence="2 3">NRRL 1336</strain>
    </source>
</reference>
<evidence type="ECO:0000313" key="3">
    <source>
        <dbReference type="Proteomes" id="UP000193560"/>
    </source>
</evidence>
<feature type="compositionally biased region" description="Acidic residues" evidence="1">
    <location>
        <begin position="439"/>
        <end position="449"/>
    </location>
</feature>
<proteinExistence type="predicted"/>
<feature type="compositionally biased region" description="Low complexity" evidence="1">
    <location>
        <begin position="97"/>
        <end position="113"/>
    </location>
</feature>
<dbReference type="OrthoDB" id="1204at2759"/>
<feature type="region of interest" description="Disordered" evidence="1">
    <location>
        <begin position="1"/>
        <end position="175"/>
    </location>
</feature>
<keyword evidence="3" id="KW-1185">Reference proteome</keyword>
<gene>
    <name evidence="2" type="ORF">BCR42DRAFT_410874</name>
</gene>
<evidence type="ECO:0000313" key="2">
    <source>
        <dbReference type="EMBL" id="ORZ18463.1"/>
    </source>
</evidence>
<dbReference type="Proteomes" id="UP000193560">
    <property type="component" value="Unassembled WGS sequence"/>
</dbReference>
<feature type="compositionally biased region" description="Polar residues" evidence="1">
    <location>
        <begin position="286"/>
        <end position="295"/>
    </location>
</feature>
<dbReference type="AlphaFoldDB" id="A0A1X2IL01"/>
<organism evidence="2 3">
    <name type="scientific">Absidia repens</name>
    <dbReference type="NCBI Taxonomy" id="90262"/>
    <lineage>
        <taxon>Eukaryota</taxon>
        <taxon>Fungi</taxon>
        <taxon>Fungi incertae sedis</taxon>
        <taxon>Mucoromycota</taxon>
        <taxon>Mucoromycotina</taxon>
        <taxon>Mucoromycetes</taxon>
        <taxon>Mucorales</taxon>
        <taxon>Cunninghamellaceae</taxon>
        <taxon>Absidia</taxon>
    </lineage>
</organism>
<dbReference type="GO" id="GO:0070772">
    <property type="term" value="C:PAS complex"/>
    <property type="evidence" value="ECO:0007669"/>
    <property type="project" value="TreeGrafter"/>
</dbReference>
<feature type="compositionally biased region" description="Low complexity" evidence="1">
    <location>
        <begin position="9"/>
        <end position="31"/>
    </location>
</feature>
<feature type="compositionally biased region" description="Polar residues" evidence="1">
    <location>
        <begin position="119"/>
        <end position="132"/>
    </location>
</feature>
<accession>A0A1X2IL01</accession>
<dbReference type="STRING" id="90262.A0A1X2IL01"/>
<feature type="compositionally biased region" description="Polar residues" evidence="1">
    <location>
        <begin position="32"/>
        <end position="47"/>
    </location>
</feature>
<feature type="region of interest" description="Disordered" evidence="1">
    <location>
        <begin position="430"/>
        <end position="449"/>
    </location>
</feature>
<feature type="region of interest" description="Disordered" evidence="1">
    <location>
        <begin position="188"/>
        <end position="251"/>
    </location>
</feature>
<dbReference type="PANTHER" id="PTHR28258">
    <property type="entry name" value="VACUOLAR SEGREGATION PROTEIN 7"/>
    <property type="match status" value="1"/>
</dbReference>
<sequence>MDHSDRTTKTSISASSISSSASNGTSSTQSNITTDPSNQLATASQNEPSTITNTAPSSNNANNQRQYPTVHSDKHLREFPLQQFDRNLTIEKATFEPPHQSHVPSPPQQQQQQAPRTVPSPQQKPHCNTVINAETFDNRESIPVDTSVTATASVTQSPSTSTSPAPSTVQQLPPQPYIQRGQYDTFMTSSPTKIPDKGLATTTKRHDAIPRSPPRTALASNKTKPSMKAEVEKQSNKKKNRKLPVVNGTATPSEVFHRNLVDAVSNVEDSDEHEQYVYPYSHHDPSTITSFNKNRSQQKKRNYSPTPLSYKRVNSPLVLSAPGSSLSLNQQQQHQQQQHQQQQYRSSPSYSQHNSSSSLLRYSTENQGQTYKRQQLLPQDHNYYRYGNKYQQLPLPQSSPLADEERGPWIKRDYHRPKLRSHVMDHNALPQPWAHEVSSSDDDDVDEADDDYNYHHSPEGERIYLLRHGQRQRPRSGVSCAKVLRNTCISIFMFIVMMMVFTVYRAEPLTDVSASMEHILASDKELIFDLMVRANNWNWWTARIKQADLSVFAFSKMVPFNTTFGVDPAEYLGSFQHFDQPLSFTSSAILGRHQQANASTQIRIKSPGADASGNQRWSRMIRYPFGLVTRGVLNYRPFPLFSLSSRQSISLCIVAHIDPNSSPSPSPSISVSYDDSDHGYCSHYPSVLPIL</sequence>
<dbReference type="EMBL" id="MCGE01000008">
    <property type="protein sequence ID" value="ORZ18463.1"/>
    <property type="molecule type" value="Genomic_DNA"/>
</dbReference>
<dbReference type="GO" id="GO:0000011">
    <property type="term" value="P:vacuole inheritance"/>
    <property type="evidence" value="ECO:0007669"/>
    <property type="project" value="TreeGrafter"/>
</dbReference>
<protein>
    <submittedName>
        <fullName evidence="2">Uncharacterized protein</fullName>
    </submittedName>
</protein>
<comment type="caution">
    <text evidence="2">The sequence shown here is derived from an EMBL/GenBank/DDBJ whole genome shotgun (WGS) entry which is preliminary data.</text>
</comment>
<dbReference type="GO" id="GO:1903778">
    <property type="term" value="P:protein localization to vacuolar membrane"/>
    <property type="evidence" value="ECO:0007669"/>
    <property type="project" value="TreeGrafter"/>
</dbReference>